<gene>
    <name evidence="3" type="ORF">niasHT_015795</name>
</gene>
<reference evidence="3 4" key="1">
    <citation type="submission" date="2024-10" db="EMBL/GenBank/DDBJ databases">
        <authorList>
            <person name="Kim D."/>
        </authorList>
    </citation>
    <scope>NUCLEOTIDE SEQUENCE [LARGE SCALE GENOMIC DNA]</scope>
    <source>
        <strain evidence="3">BH-2024</strain>
    </source>
</reference>
<evidence type="ECO:0000256" key="2">
    <source>
        <dbReference type="SAM" id="Phobius"/>
    </source>
</evidence>
<organism evidence="3 4">
    <name type="scientific">Heterodera trifolii</name>
    <dbReference type="NCBI Taxonomy" id="157864"/>
    <lineage>
        <taxon>Eukaryota</taxon>
        <taxon>Metazoa</taxon>
        <taxon>Ecdysozoa</taxon>
        <taxon>Nematoda</taxon>
        <taxon>Chromadorea</taxon>
        <taxon>Rhabditida</taxon>
        <taxon>Tylenchina</taxon>
        <taxon>Tylenchomorpha</taxon>
        <taxon>Tylenchoidea</taxon>
        <taxon>Heteroderidae</taxon>
        <taxon>Heteroderinae</taxon>
        <taxon>Heterodera</taxon>
    </lineage>
</organism>
<keyword evidence="2" id="KW-0472">Membrane</keyword>
<dbReference type="Proteomes" id="UP001620626">
    <property type="component" value="Unassembled WGS sequence"/>
</dbReference>
<evidence type="ECO:0000313" key="3">
    <source>
        <dbReference type="EMBL" id="KAL3110192.1"/>
    </source>
</evidence>
<evidence type="ECO:0000256" key="1">
    <source>
        <dbReference type="SAM" id="MobiDB-lite"/>
    </source>
</evidence>
<protein>
    <submittedName>
        <fullName evidence="3">Uncharacterized protein</fullName>
    </submittedName>
</protein>
<keyword evidence="2" id="KW-0812">Transmembrane</keyword>
<keyword evidence="4" id="KW-1185">Reference proteome</keyword>
<keyword evidence="2" id="KW-1133">Transmembrane helix</keyword>
<sequence length="180" mass="21077">MFALALCLTLLVALVLFSVHDPFRAVRLLNVFLPFVPSHSSPFAVLLPICFVLLCSILYFYWQLHNFWHCQKHFEETKRWNNSKVKGYAELYVADPFFSCLSVEKQPLKQKHSRRKGKEENENIDETKPTIQTRVTLCEVLPDYQVFSLDEEEPKAKRRAEEESQQQKQKETNSQIRGNG</sequence>
<feature type="region of interest" description="Disordered" evidence="1">
    <location>
        <begin position="149"/>
        <end position="180"/>
    </location>
</feature>
<evidence type="ECO:0000313" key="4">
    <source>
        <dbReference type="Proteomes" id="UP001620626"/>
    </source>
</evidence>
<accession>A0ABD2L4P6</accession>
<dbReference type="AlphaFoldDB" id="A0ABD2L4P6"/>
<comment type="caution">
    <text evidence="3">The sequence shown here is derived from an EMBL/GenBank/DDBJ whole genome shotgun (WGS) entry which is preliminary data.</text>
</comment>
<proteinExistence type="predicted"/>
<name>A0ABD2L4P6_9BILA</name>
<feature type="transmembrane region" description="Helical" evidence="2">
    <location>
        <begin position="42"/>
        <end position="62"/>
    </location>
</feature>
<dbReference type="EMBL" id="JBICBT010000549">
    <property type="protein sequence ID" value="KAL3110192.1"/>
    <property type="molecule type" value="Genomic_DNA"/>
</dbReference>